<evidence type="ECO:0000313" key="1">
    <source>
        <dbReference type="EMBL" id="AXQ68655.1"/>
    </source>
</evidence>
<reference evidence="2" key="1">
    <citation type="submission" date="2018-07" db="EMBL/GenBank/DDBJ databases">
        <title>Giant CbK-like Caulobacter bacteriophages have genetically divergent genomes.</title>
        <authorList>
            <person name="Wilson K.M."/>
            <person name="Ely B."/>
        </authorList>
    </citation>
    <scope>NUCLEOTIDE SEQUENCE [LARGE SCALE GENOMIC DNA]</scope>
</reference>
<keyword evidence="2" id="KW-1185">Reference proteome</keyword>
<gene>
    <name evidence="1" type="ORF">CcrPW_gp116</name>
</gene>
<proteinExistence type="predicted"/>
<dbReference type="EMBL" id="MH588545">
    <property type="protein sequence ID" value="AXQ68655.1"/>
    <property type="molecule type" value="Genomic_DNA"/>
</dbReference>
<evidence type="ECO:0000313" key="2">
    <source>
        <dbReference type="Proteomes" id="UP000259026"/>
    </source>
</evidence>
<sequence length="78" mass="8711">MISAAAVLEFQDDQEQETAHTADDYQTNLIRLSSEFFSLIQDDVTDEGKRRLGDLHRAIGVDLQKFRKASTVEGLAAI</sequence>
<dbReference type="Proteomes" id="UP000259026">
    <property type="component" value="Segment"/>
</dbReference>
<accession>A0A385ECC5</accession>
<name>A0A385ECC5_9CAUD</name>
<protein>
    <submittedName>
        <fullName evidence="1">Uncharacterized protein</fullName>
    </submittedName>
</protein>
<organism evidence="1 2">
    <name type="scientific">Caulobacter phage CcrPW</name>
    <dbReference type="NCBI Taxonomy" id="2283271"/>
    <lineage>
        <taxon>Viruses</taxon>
        <taxon>Duplodnaviria</taxon>
        <taxon>Heunggongvirae</taxon>
        <taxon>Uroviricota</taxon>
        <taxon>Caudoviricetes</taxon>
        <taxon>Jeanschmidtviridae</taxon>
        <taxon>Colossusvirus</taxon>
        <taxon>Colossusvirus PW</taxon>
    </lineage>
</organism>
<reference evidence="1 2" key="2">
    <citation type="submission" date="2018-09" db="EMBL/GenBank/DDBJ databases">
        <title>Giant CbK-like Caulobacter bacteriophages have genetically divergent genomes.</title>
        <authorList>
            <person name="Wilson K."/>
            <person name="Ely B."/>
        </authorList>
    </citation>
    <scope>NUCLEOTIDE SEQUENCE [LARGE SCALE GENOMIC DNA]</scope>
</reference>